<accession>A0A507ENP1</accession>
<feature type="domain" description="Trichohyalin-plectin-homology" evidence="8">
    <location>
        <begin position="144"/>
        <end position="480"/>
    </location>
</feature>
<evidence type="ECO:0000256" key="4">
    <source>
        <dbReference type="ARBA" id="ARBA00023273"/>
    </source>
</evidence>
<proteinExistence type="inferred from homology"/>
<dbReference type="PANTHER" id="PTHR31183:SF1">
    <property type="entry name" value="CILIA- AND FLAGELLA-ASSOCIATED PROTEIN 53"/>
    <property type="match status" value="1"/>
</dbReference>
<keyword evidence="3" id="KW-0969">Cilium</keyword>
<dbReference type="EMBL" id="QEAP01000522">
    <property type="protein sequence ID" value="TPX64870.1"/>
    <property type="molecule type" value="Genomic_DNA"/>
</dbReference>
<feature type="coiled-coil region" evidence="7">
    <location>
        <begin position="78"/>
        <end position="141"/>
    </location>
</feature>
<dbReference type="InterPro" id="IPR043596">
    <property type="entry name" value="CFAP53/TCHP"/>
</dbReference>
<dbReference type="Pfam" id="PF13868">
    <property type="entry name" value="TPH"/>
    <property type="match status" value="1"/>
</dbReference>
<evidence type="ECO:0000256" key="3">
    <source>
        <dbReference type="ARBA" id="ARBA00023069"/>
    </source>
</evidence>
<dbReference type="GO" id="GO:0005929">
    <property type="term" value="C:cilium"/>
    <property type="evidence" value="ECO:0007669"/>
    <property type="project" value="UniProtKB-SubCell"/>
</dbReference>
<comment type="subcellular location">
    <subcellularLocation>
        <location evidence="1">Cell projection</location>
        <location evidence="1">Cilium</location>
    </subcellularLocation>
</comment>
<dbReference type="PANTHER" id="PTHR31183">
    <property type="entry name" value="TRICHOPLEIN KERATIN FILAMENT-BINDING PROTEIN FAMILY MEMBER"/>
    <property type="match status" value="1"/>
</dbReference>
<dbReference type="OrthoDB" id="75950at2759"/>
<gene>
    <name evidence="9" type="ORF">CcCBS67573_g08289</name>
</gene>
<dbReference type="STRING" id="246404.A0A507ENP1"/>
<comment type="similarity">
    <text evidence="5">Belongs to the CFAP53 family.</text>
</comment>
<keyword evidence="4" id="KW-0966">Cell projection</keyword>
<reference evidence="9 10" key="1">
    <citation type="journal article" date="2019" name="Sci. Rep.">
        <title>Comparative genomics of chytrid fungi reveal insights into the obligate biotrophic and pathogenic lifestyle of Synchytrium endobioticum.</title>
        <authorList>
            <person name="van de Vossenberg B.T.L.H."/>
            <person name="Warris S."/>
            <person name="Nguyen H.D.T."/>
            <person name="van Gent-Pelzer M.P.E."/>
            <person name="Joly D.L."/>
            <person name="van de Geest H.C."/>
            <person name="Bonants P.J.M."/>
            <person name="Smith D.S."/>
            <person name="Levesque C.A."/>
            <person name="van der Lee T.A.J."/>
        </authorList>
    </citation>
    <scope>NUCLEOTIDE SEQUENCE [LARGE SCALE GENOMIC DNA]</scope>
    <source>
        <strain evidence="9 10">CBS 675.73</strain>
    </source>
</reference>
<feature type="coiled-coil region" evidence="7">
    <location>
        <begin position="305"/>
        <end position="356"/>
    </location>
</feature>
<evidence type="ECO:0000256" key="2">
    <source>
        <dbReference type="ARBA" id="ARBA00023054"/>
    </source>
</evidence>
<keyword evidence="2 7" id="KW-0175">Coiled coil</keyword>
<sequence>MALLGESLSGMRTRRNVRNSDYLIVNRRREEEQRNQMHDVTNYYAKTDLQSSFEETTSRTIKRNQLYRRVEELRGEELSALESRRESLRALLQSDDEKYAQELLEAEETRETRVEKMKARMEELKSKRESERKKIVDEKLLQRWRNECDELRTIESKQFLKRVTVARGEQLVEHAEQRKVEQEEKKYYDLLWEQDRQKKIAREIAETTKFKEMNAITVAMLNNQLMLLREQQAEEERLKKEEAELMHQEMEMRKTEDERNKRRKEEEQRIIRAELDKFNSLRLQARSAEIQKSLALDIQIVNDVLAVEKADIAAKTRRRAELRKEMQMYRDHLMEQKRLENERDREIERLQKADSEKLWRQRAEKWQKEQKARDKLMVEVLAGRRSQLKLKLEQNRFKQEQTRLEREHILRQIEIANQVEALDKERKSALVKSYRDSLEAQVESVEEKKRDFQRLDAREALALKIAEQKYQDLLDIETQRVKSDIGSKADAFDRSLLANILQEIQ</sequence>
<dbReference type="InterPro" id="IPR043597">
    <property type="entry name" value="TPH_dom"/>
</dbReference>
<evidence type="ECO:0000256" key="1">
    <source>
        <dbReference type="ARBA" id="ARBA00004138"/>
    </source>
</evidence>
<organism evidence="9 10">
    <name type="scientific">Chytriomyces confervae</name>
    <dbReference type="NCBI Taxonomy" id="246404"/>
    <lineage>
        <taxon>Eukaryota</taxon>
        <taxon>Fungi</taxon>
        <taxon>Fungi incertae sedis</taxon>
        <taxon>Chytridiomycota</taxon>
        <taxon>Chytridiomycota incertae sedis</taxon>
        <taxon>Chytridiomycetes</taxon>
        <taxon>Chytridiales</taxon>
        <taxon>Chytriomycetaceae</taxon>
        <taxon>Chytriomyces</taxon>
    </lineage>
</organism>
<evidence type="ECO:0000256" key="5">
    <source>
        <dbReference type="ARBA" id="ARBA00033747"/>
    </source>
</evidence>
<comment type="caution">
    <text evidence="9">The sequence shown here is derived from an EMBL/GenBank/DDBJ whole genome shotgun (WGS) entry which is preliminary data.</text>
</comment>
<dbReference type="AlphaFoldDB" id="A0A507ENP1"/>
<evidence type="ECO:0000256" key="6">
    <source>
        <dbReference type="ARBA" id="ARBA00033773"/>
    </source>
</evidence>
<dbReference type="Proteomes" id="UP000320333">
    <property type="component" value="Unassembled WGS sequence"/>
</dbReference>
<evidence type="ECO:0000313" key="9">
    <source>
        <dbReference type="EMBL" id="TPX64870.1"/>
    </source>
</evidence>
<evidence type="ECO:0000259" key="8">
    <source>
        <dbReference type="Pfam" id="PF13868"/>
    </source>
</evidence>
<keyword evidence="10" id="KW-1185">Reference proteome</keyword>
<feature type="coiled-coil region" evidence="7">
    <location>
        <begin position="218"/>
        <end position="267"/>
    </location>
</feature>
<evidence type="ECO:0000256" key="7">
    <source>
        <dbReference type="SAM" id="Coils"/>
    </source>
</evidence>
<name>A0A507ENP1_9FUNG</name>
<evidence type="ECO:0000313" key="10">
    <source>
        <dbReference type="Proteomes" id="UP000320333"/>
    </source>
</evidence>
<protein>
    <recommendedName>
        <fullName evidence="6">Cilia- and flagella-associated protein 53</fullName>
    </recommendedName>
</protein>